<dbReference type="Pfam" id="PF02321">
    <property type="entry name" value="OEP"/>
    <property type="match status" value="2"/>
</dbReference>
<dbReference type="EMBL" id="QGDO01000001">
    <property type="protein sequence ID" value="PWJ44267.1"/>
    <property type="molecule type" value="Genomic_DNA"/>
</dbReference>
<evidence type="ECO:0000313" key="9">
    <source>
        <dbReference type="EMBL" id="PWJ44267.1"/>
    </source>
</evidence>
<keyword evidence="10" id="KW-1185">Reference proteome</keyword>
<evidence type="ECO:0000256" key="8">
    <source>
        <dbReference type="SAM" id="SignalP"/>
    </source>
</evidence>
<sequence>MRQSLVMVLLALFYASSVHVVWAQKSDTVPTSFSMEEAVNYAMMHNKEVTIADLNEAISNMQTKEFVSQGLPQINGSAQLDYNFELMTMGTDENGNPIQFGSEYGGQAGISLSQMLFDGSFLVGLKASRTYQDLAIKQTTQQKIDIVEQVQKAYFLALVNEENREAIQRNYDRLKQLLYETEEMYKNGFAEKIDVQRIRVNYNSVVLQLEQNKQEIELAYMLLKFQMGYNIDTEIQLKDHLSDQHLNETLMTSDMQYAYQNRIEYDILNTQFTLKELERKENNFQYMPKLNLVANYGWANFGDDFGAYWTSANWFPNGSVGVKMTVPIFDGLLKSRKSQRMKLEMQQISTQKDLMKDNVAVEVKKAADQLSTSLKALQIYEDNMGLAKEVYEHSLAKYQEGIGSNLEVIEADGSYKDAQDEYYSSLYNALVAQIALQKANGTLYHVAPESE</sequence>
<dbReference type="OrthoDB" id="367883at2"/>
<gene>
    <name evidence="9" type="ORF">BC781_101617</name>
</gene>
<dbReference type="Gene3D" id="1.20.1600.10">
    <property type="entry name" value="Outer membrane efflux proteins (OEP)"/>
    <property type="match status" value="1"/>
</dbReference>
<comment type="caution">
    <text evidence="9">The sequence shown here is derived from an EMBL/GenBank/DDBJ whole genome shotgun (WGS) entry which is preliminary data.</text>
</comment>
<comment type="similarity">
    <text evidence="2">Belongs to the outer membrane factor (OMF) (TC 1.B.17) family.</text>
</comment>
<name>A0A316A3G4_SEDFL</name>
<reference evidence="9 10" key="1">
    <citation type="submission" date="2018-03" db="EMBL/GenBank/DDBJ databases">
        <title>Genomic Encyclopedia of Archaeal and Bacterial Type Strains, Phase II (KMG-II): from individual species to whole genera.</title>
        <authorList>
            <person name="Goeker M."/>
        </authorList>
    </citation>
    <scope>NUCLEOTIDE SEQUENCE [LARGE SCALE GENOMIC DNA]</scope>
    <source>
        <strain evidence="9 10">DSM 28229</strain>
    </source>
</reference>
<proteinExistence type="inferred from homology"/>
<accession>A0A316A3G4</accession>
<protein>
    <submittedName>
        <fullName evidence="9">Outer membrane protein TolC</fullName>
    </submittedName>
</protein>
<dbReference type="RefSeq" id="WP_109615771.1">
    <property type="nucleotide sequence ID" value="NZ_QGDO01000001.1"/>
</dbReference>
<dbReference type="InterPro" id="IPR051906">
    <property type="entry name" value="TolC-like"/>
</dbReference>
<keyword evidence="6" id="KW-0472">Membrane</keyword>
<evidence type="ECO:0000313" key="10">
    <source>
        <dbReference type="Proteomes" id="UP000245535"/>
    </source>
</evidence>
<organism evidence="9 10">
    <name type="scientific">Sediminitomix flava</name>
    <dbReference type="NCBI Taxonomy" id="379075"/>
    <lineage>
        <taxon>Bacteria</taxon>
        <taxon>Pseudomonadati</taxon>
        <taxon>Bacteroidota</taxon>
        <taxon>Cytophagia</taxon>
        <taxon>Cytophagales</taxon>
        <taxon>Flammeovirgaceae</taxon>
        <taxon>Sediminitomix</taxon>
    </lineage>
</organism>
<keyword evidence="3" id="KW-0813">Transport</keyword>
<feature type="chain" id="PRO_5016380725" evidence="8">
    <location>
        <begin position="24"/>
        <end position="451"/>
    </location>
</feature>
<dbReference type="GO" id="GO:0015288">
    <property type="term" value="F:porin activity"/>
    <property type="evidence" value="ECO:0007669"/>
    <property type="project" value="TreeGrafter"/>
</dbReference>
<dbReference type="SUPFAM" id="SSF56954">
    <property type="entry name" value="Outer membrane efflux proteins (OEP)"/>
    <property type="match status" value="1"/>
</dbReference>
<feature type="signal peptide" evidence="8">
    <location>
        <begin position="1"/>
        <end position="23"/>
    </location>
</feature>
<evidence type="ECO:0000256" key="4">
    <source>
        <dbReference type="ARBA" id="ARBA00022452"/>
    </source>
</evidence>
<dbReference type="GO" id="GO:0009279">
    <property type="term" value="C:cell outer membrane"/>
    <property type="evidence" value="ECO:0007669"/>
    <property type="project" value="UniProtKB-SubCell"/>
</dbReference>
<keyword evidence="4" id="KW-1134">Transmembrane beta strand</keyword>
<dbReference type="PANTHER" id="PTHR30026">
    <property type="entry name" value="OUTER MEMBRANE PROTEIN TOLC"/>
    <property type="match status" value="1"/>
</dbReference>
<dbReference type="InterPro" id="IPR003423">
    <property type="entry name" value="OMP_efflux"/>
</dbReference>
<evidence type="ECO:0000256" key="3">
    <source>
        <dbReference type="ARBA" id="ARBA00022448"/>
    </source>
</evidence>
<keyword evidence="5" id="KW-0812">Transmembrane</keyword>
<comment type="subcellular location">
    <subcellularLocation>
        <location evidence="1">Cell outer membrane</location>
    </subcellularLocation>
</comment>
<dbReference type="Proteomes" id="UP000245535">
    <property type="component" value="Unassembled WGS sequence"/>
</dbReference>
<evidence type="ECO:0000256" key="6">
    <source>
        <dbReference type="ARBA" id="ARBA00023136"/>
    </source>
</evidence>
<evidence type="ECO:0000256" key="7">
    <source>
        <dbReference type="ARBA" id="ARBA00023237"/>
    </source>
</evidence>
<evidence type="ECO:0000256" key="2">
    <source>
        <dbReference type="ARBA" id="ARBA00007613"/>
    </source>
</evidence>
<dbReference type="GO" id="GO:0015562">
    <property type="term" value="F:efflux transmembrane transporter activity"/>
    <property type="evidence" value="ECO:0007669"/>
    <property type="project" value="InterPro"/>
</dbReference>
<keyword evidence="8" id="KW-0732">Signal</keyword>
<evidence type="ECO:0000256" key="5">
    <source>
        <dbReference type="ARBA" id="ARBA00022692"/>
    </source>
</evidence>
<dbReference type="GO" id="GO:1990281">
    <property type="term" value="C:efflux pump complex"/>
    <property type="evidence" value="ECO:0007669"/>
    <property type="project" value="TreeGrafter"/>
</dbReference>
<keyword evidence="7" id="KW-0998">Cell outer membrane</keyword>
<evidence type="ECO:0000256" key="1">
    <source>
        <dbReference type="ARBA" id="ARBA00004442"/>
    </source>
</evidence>
<dbReference type="PANTHER" id="PTHR30026:SF20">
    <property type="entry name" value="OUTER MEMBRANE PROTEIN TOLC"/>
    <property type="match status" value="1"/>
</dbReference>
<dbReference type="AlphaFoldDB" id="A0A316A3G4"/>